<dbReference type="GO" id="GO:0009279">
    <property type="term" value="C:cell outer membrane"/>
    <property type="evidence" value="ECO:0007669"/>
    <property type="project" value="UniProtKB-SubCell"/>
</dbReference>
<feature type="chain" id="PRO_5037680359" evidence="5">
    <location>
        <begin position="29"/>
        <end position="201"/>
    </location>
</feature>
<keyword evidence="2 4" id="KW-0472">Membrane</keyword>
<feature type="signal peptide" evidence="5">
    <location>
        <begin position="1"/>
        <end position="28"/>
    </location>
</feature>
<dbReference type="SUPFAM" id="SSF103088">
    <property type="entry name" value="OmpA-like"/>
    <property type="match status" value="1"/>
</dbReference>
<dbReference type="CDD" id="cd07185">
    <property type="entry name" value="OmpA_C-like"/>
    <property type="match status" value="1"/>
</dbReference>
<evidence type="ECO:0000256" key="3">
    <source>
        <dbReference type="ARBA" id="ARBA00023237"/>
    </source>
</evidence>
<comment type="subcellular location">
    <subcellularLocation>
        <location evidence="1">Cell outer membrane</location>
    </subcellularLocation>
</comment>
<dbReference type="InterPro" id="IPR006690">
    <property type="entry name" value="OMPA-like_CS"/>
</dbReference>
<evidence type="ECO:0000313" key="7">
    <source>
        <dbReference type="EMBL" id="MBH0236851.1"/>
    </source>
</evidence>
<dbReference type="InterPro" id="IPR050330">
    <property type="entry name" value="Bact_OuterMem_StrucFunc"/>
</dbReference>
<dbReference type="Proteomes" id="UP000631694">
    <property type="component" value="Unassembled WGS sequence"/>
</dbReference>
<evidence type="ECO:0000256" key="4">
    <source>
        <dbReference type="PROSITE-ProRule" id="PRU00473"/>
    </source>
</evidence>
<organism evidence="7 8">
    <name type="scientific">Methylobrevis albus</name>
    <dbReference type="NCBI Taxonomy" id="2793297"/>
    <lineage>
        <taxon>Bacteria</taxon>
        <taxon>Pseudomonadati</taxon>
        <taxon>Pseudomonadota</taxon>
        <taxon>Alphaproteobacteria</taxon>
        <taxon>Hyphomicrobiales</taxon>
        <taxon>Pleomorphomonadaceae</taxon>
        <taxon>Methylobrevis</taxon>
    </lineage>
</organism>
<evidence type="ECO:0000256" key="5">
    <source>
        <dbReference type="SAM" id="SignalP"/>
    </source>
</evidence>
<dbReference type="Gene3D" id="3.30.1330.60">
    <property type="entry name" value="OmpA-like domain"/>
    <property type="match status" value="1"/>
</dbReference>
<dbReference type="AlphaFoldDB" id="A0A931I075"/>
<dbReference type="InterPro" id="IPR006665">
    <property type="entry name" value="OmpA-like"/>
</dbReference>
<dbReference type="Pfam" id="PF00691">
    <property type="entry name" value="OmpA"/>
    <property type="match status" value="1"/>
</dbReference>
<keyword evidence="3" id="KW-0998">Cell outer membrane</keyword>
<keyword evidence="8" id="KW-1185">Reference proteome</keyword>
<keyword evidence="5" id="KW-0732">Signal</keyword>
<dbReference type="PROSITE" id="PS01068">
    <property type="entry name" value="OMPA_1"/>
    <property type="match status" value="1"/>
</dbReference>
<evidence type="ECO:0000256" key="2">
    <source>
        <dbReference type="ARBA" id="ARBA00023136"/>
    </source>
</evidence>
<dbReference type="PANTHER" id="PTHR30329">
    <property type="entry name" value="STATOR ELEMENT OF FLAGELLAR MOTOR COMPLEX"/>
    <property type="match status" value="1"/>
</dbReference>
<dbReference type="InterPro" id="IPR006664">
    <property type="entry name" value="OMP_bac"/>
</dbReference>
<dbReference type="EMBL" id="JADZLT010000040">
    <property type="protein sequence ID" value="MBH0236851.1"/>
    <property type="molecule type" value="Genomic_DNA"/>
</dbReference>
<evidence type="ECO:0000256" key="1">
    <source>
        <dbReference type="ARBA" id="ARBA00004442"/>
    </source>
</evidence>
<dbReference type="InterPro" id="IPR036737">
    <property type="entry name" value="OmpA-like_sf"/>
</dbReference>
<protein>
    <submittedName>
        <fullName evidence="7">OmpA family protein</fullName>
    </submittedName>
</protein>
<comment type="caution">
    <text evidence="7">The sequence shown here is derived from an EMBL/GenBank/DDBJ whole genome shotgun (WGS) entry which is preliminary data.</text>
</comment>
<dbReference type="RefSeq" id="WP_197309947.1">
    <property type="nucleotide sequence ID" value="NZ_JADZLT010000040.1"/>
</dbReference>
<feature type="domain" description="OmpA-like" evidence="6">
    <location>
        <begin position="82"/>
        <end position="200"/>
    </location>
</feature>
<evidence type="ECO:0000313" key="8">
    <source>
        <dbReference type="Proteomes" id="UP000631694"/>
    </source>
</evidence>
<accession>A0A931I075</accession>
<name>A0A931I075_9HYPH</name>
<dbReference type="PANTHER" id="PTHR30329:SF21">
    <property type="entry name" value="LIPOPROTEIN YIAD-RELATED"/>
    <property type="match status" value="1"/>
</dbReference>
<gene>
    <name evidence="7" type="ORF">I5731_03360</name>
</gene>
<dbReference type="PRINTS" id="PR01021">
    <property type="entry name" value="OMPADOMAIN"/>
</dbReference>
<sequence>MTPSIARLKQVLLVALAVGVAAPPAALAGGTDTGATAIIRRLAPITPPSVDGGGTDLEATSIARRPARVAATSLANRPQTVLVDHSRSLDFDIFFAFDSAELDATARAALTDLGRALAGRELGPYAFLVAGHTDAKGSAGYNLKLSAARAAAVAQYLTDAFPIEPERLYTVGFGASQPRVPAAPLDGRNRRVEVILVAGTE</sequence>
<proteinExistence type="predicted"/>
<evidence type="ECO:0000259" key="6">
    <source>
        <dbReference type="PROSITE" id="PS51123"/>
    </source>
</evidence>
<reference evidence="7" key="1">
    <citation type="submission" date="2020-12" db="EMBL/GenBank/DDBJ databases">
        <title>Methylobrevis albus sp. nov., isolated from fresh water lack sediment.</title>
        <authorList>
            <person name="Zou Q."/>
        </authorList>
    </citation>
    <scope>NUCLEOTIDE SEQUENCE</scope>
    <source>
        <strain evidence="7">L22</strain>
    </source>
</reference>
<dbReference type="PROSITE" id="PS51123">
    <property type="entry name" value="OMPA_2"/>
    <property type="match status" value="1"/>
</dbReference>